<dbReference type="STRING" id="342668.A0A1B8GD99"/>
<evidence type="ECO:0000313" key="8">
    <source>
        <dbReference type="Proteomes" id="UP000091956"/>
    </source>
</evidence>
<dbReference type="GeneID" id="28841868"/>
<gene>
    <name evidence="7" type="ORF">VE01_08482</name>
</gene>
<comment type="subcellular location">
    <subcellularLocation>
        <location evidence="1">Membrane</location>
        <topology evidence="1">Multi-pass membrane protein</topology>
    </subcellularLocation>
</comment>
<evidence type="ECO:0000256" key="6">
    <source>
        <dbReference type="SAM" id="Phobius"/>
    </source>
</evidence>
<evidence type="ECO:0000313" key="7">
    <source>
        <dbReference type="EMBL" id="OBT93816.1"/>
    </source>
</evidence>
<dbReference type="GO" id="GO:0016020">
    <property type="term" value="C:membrane"/>
    <property type="evidence" value="ECO:0007669"/>
    <property type="project" value="UniProtKB-SubCell"/>
</dbReference>
<accession>A0A1B8GD99</accession>
<evidence type="ECO:0000256" key="4">
    <source>
        <dbReference type="ARBA" id="ARBA00022989"/>
    </source>
</evidence>
<dbReference type="PANTHER" id="PTHR22779:SF6">
    <property type="entry name" value="SD17342P"/>
    <property type="match status" value="1"/>
</dbReference>
<comment type="similarity">
    <text evidence="2">Belongs to the TMEM170 family.</text>
</comment>
<dbReference type="InterPro" id="IPR019334">
    <property type="entry name" value="TMEM170A/B/YPR153W-like"/>
</dbReference>
<evidence type="ECO:0000256" key="1">
    <source>
        <dbReference type="ARBA" id="ARBA00004141"/>
    </source>
</evidence>
<reference evidence="8" key="2">
    <citation type="journal article" date="2018" name="Nat. Commun.">
        <title>Extreme sensitivity to ultraviolet light in the fungal pathogen causing white-nose syndrome of bats.</title>
        <authorList>
            <person name="Palmer J.M."/>
            <person name="Drees K.P."/>
            <person name="Foster J.T."/>
            <person name="Lindner D.L."/>
        </authorList>
    </citation>
    <scope>NUCLEOTIDE SEQUENCE [LARGE SCALE GENOMIC DNA]</scope>
    <source>
        <strain evidence="8">UAMH 10579</strain>
    </source>
</reference>
<dbReference type="AlphaFoldDB" id="A0A1B8GD99"/>
<keyword evidence="8" id="KW-1185">Reference proteome</keyword>
<dbReference type="PANTHER" id="PTHR22779">
    <property type="entry name" value="SD17342P"/>
    <property type="match status" value="1"/>
</dbReference>
<dbReference type="RefSeq" id="XP_018127549.1">
    <property type="nucleotide sequence ID" value="XM_018277904.1"/>
</dbReference>
<dbReference type="EMBL" id="KV460249">
    <property type="protein sequence ID" value="OBT93816.1"/>
    <property type="molecule type" value="Genomic_DNA"/>
</dbReference>
<keyword evidence="3 6" id="KW-0812">Transmembrane</keyword>
<name>A0A1B8GD99_9PEZI</name>
<protein>
    <recommendedName>
        <fullName evidence="9">Integral membrane protein</fullName>
    </recommendedName>
</protein>
<reference evidence="7 8" key="1">
    <citation type="submission" date="2016-03" db="EMBL/GenBank/DDBJ databases">
        <title>Comparative genomics of Pseudogymnoascus destructans, the fungus causing white-nose syndrome of bats.</title>
        <authorList>
            <person name="Palmer J.M."/>
            <person name="Drees K.P."/>
            <person name="Foster J.T."/>
            <person name="Lindner D.L."/>
        </authorList>
    </citation>
    <scope>NUCLEOTIDE SEQUENCE [LARGE SCALE GENOMIC DNA]</scope>
    <source>
        <strain evidence="7 8">UAMH 10579</strain>
    </source>
</reference>
<feature type="transmembrane region" description="Helical" evidence="6">
    <location>
        <begin position="122"/>
        <end position="142"/>
    </location>
</feature>
<sequence>MSGIKTRISDPAPLDYETPPFPSLYWPLDARPGVASYLYYVKDIWRFTLLWTLIFYAAFHIATAALAVCMQVGKGRNAFRWVWSIPIAYAAIAGIEAVLAGSIVGLILGAVYDAGYFRMSTWIPLVWSLINVLVLILSAFSFQGAL</sequence>
<evidence type="ECO:0000256" key="3">
    <source>
        <dbReference type="ARBA" id="ARBA00022692"/>
    </source>
</evidence>
<keyword evidence="4 6" id="KW-1133">Transmembrane helix</keyword>
<evidence type="ECO:0008006" key="9">
    <source>
        <dbReference type="Google" id="ProtNLM"/>
    </source>
</evidence>
<feature type="transmembrane region" description="Helical" evidence="6">
    <location>
        <begin position="81"/>
        <end position="110"/>
    </location>
</feature>
<feature type="transmembrane region" description="Helical" evidence="6">
    <location>
        <begin position="44"/>
        <end position="69"/>
    </location>
</feature>
<dbReference type="Pfam" id="PF10190">
    <property type="entry name" value="Tmemb_170"/>
    <property type="match status" value="1"/>
</dbReference>
<proteinExistence type="inferred from homology"/>
<evidence type="ECO:0000256" key="2">
    <source>
        <dbReference type="ARBA" id="ARBA00006325"/>
    </source>
</evidence>
<evidence type="ECO:0000256" key="5">
    <source>
        <dbReference type="ARBA" id="ARBA00023136"/>
    </source>
</evidence>
<organism evidence="7 8">
    <name type="scientific">Pseudogymnoascus verrucosus</name>
    <dbReference type="NCBI Taxonomy" id="342668"/>
    <lineage>
        <taxon>Eukaryota</taxon>
        <taxon>Fungi</taxon>
        <taxon>Dikarya</taxon>
        <taxon>Ascomycota</taxon>
        <taxon>Pezizomycotina</taxon>
        <taxon>Leotiomycetes</taxon>
        <taxon>Thelebolales</taxon>
        <taxon>Thelebolaceae</taxon>
        <taxon>Pseudogymnoascus</taxon>
    </lineage>
</organism>
<keyword evidence="5 6" id="KW-0472">Membrane</keyword>
<dbReference type="Proteomes" id="UP000091956">
    <property type="component" value="Unassembled WGS sequence"/>
</dbReference>
<dbReference type="OrthoDB" id="2131401at2759"/>